<keyword evidence="9" id="KW-0472">Membrane</keyword>
<evidence type="ECO:0000256" key="9">
    <source>
        <dbReference type="SAM" id="Phobius"/>
    </source>
</evidence>
<dbReference type="PROSITE" id="PS50011">
    <property type="entry name" value="PROTEIN_KINASE_DOM"/>
    <property type="match status" value="1"/>
</dbReference>
<dbReference type="STRING" id="1131292.BCR24_01090"/>
<evidence type="ECO:0000256" key="2">
    <source>
        <dbReference type="ARBA" id="ARBA00022527"/>
    </source>
</evidence>
<evidence type="ECO:0000313" key="11">
    <source>
        <dbReference type="EMBL" id="OEG23980.1"/>
    </source>
</evidence>
<dbReference type="SMART" id="SM00220">
    <property type="entry name" value="S_TKc"/>
    <property type="match status" value="1"/>
</dbReference>
<keyword evidence="3" id="KW-0808">Transferase</keyword>
<evidence type="ECO:0000256" key="6">
    <source>
        <dbReference type="ARBA" id="ARBA00022840"/>
    </source>
</evidence>
<dbReference type="InterPro" id="IPR008271">
    <property type="entry name" value="Ser/Thr_kinase_AS"/>
</dbReference>
<reference evidence="12" key="1">
    <citation type="submission" date="2016-09" db="EMBL/GenBank/DDBJ databases">
        <authorList>
            <person name="Gulvik C.A."/>
        </authorList>
    </citation>
    <scope>NUCLEOTIDE SEQUENCE [LARGE SCALE GENOMIC DNA]</scope>
    <source>
        <strain evidence="12">LMG 26676</strain>
    </source>
</reference>
<evidence type="ECO:0000256" key="4">
    <source>
        <dbReference type="ARBA" id="ARBA00022741"/>
    </source>
</evidence>
<accession>A0A1E5HH72</accession>
<name>A0A1E5HH72_9ENTE</name>
<dbReference type="GO" id="GO:0005524">
    <property type="term" value="F:ATP binding"/>
    <property type="evidence" value="ECO:0007669"/>
    <property type="project" value="UniProtKB-KW"/>
</dbReference>
<dbReference type="Pfam" id="PF00069">
    <property type="entry name" value="Pkinase"/>
    <property type="match status" value="1"/>
</dbReference>
<comment type="catalytic activity">
    <reaction evidence="8">
        <text>L-seryl-[protein] + ATP = O-phospho-L-seryl-[protein] + ADP + H(+)</text>
        <dbReference type="Rhea" id="RHEA:17989"/>
        <dbReference type="Rhea" id="RHEA-COMP:9863"/>
        <dbReference type="Rhea" id="RHEA-COMP:11604"/>
        <dbReference type="ChEBI" id="CHEBI:15378"/>
        <dbReference type="ChEBI" id="CHEBI:29999"/>
        <dbReference type="ChEBI" id="CHEBI:30616"/>
        <dbReference type="ChEBI" id="CHEBI:83421"/>
        <dbReference type="ChEBI" id="CHEBI:456216"/>
        <dbReference type="EC" id="2.7.11.1"/>
    </reaction>
</comment>
<dbReference type="EC" id="2.7.11.1" evidence="1"/>
<proteinExistence type="predicted"/>
<evidence type="ECO:0000256" key="1">
    <source>
        <dbReference type="ARBA" id="ARBA00012513"/>
    </source>
</evidence>
<protein>
    <recommendedName>
        <fullName evidence="1">non-specific serine/threonine protein kinase</fullName>
        <ecNumber evidence="1">2.7.11.1</ecNumber>
    </recommendedName>
</protein>
<dbReference type="EMBL" id="MIKC01000001">
    <property type="protein sequence ID" value="OEG23980.1"/>
    <property type="molecule type" value="Genomic_DNA"/>
</dbReference>
<dbReference type="RefSeq" id="WP_069638707.1">
    <property type="nucleotide sequence ID" value="NZ_JAFBEZ010000003.1"/>
</dbReference>
<dbReference type="PANTHER" id="PTHR24363:SF0">
    <property type="entry name" value="SERINE_THREONINE KINASE LIKE DOMAIN CONTAINING 1"/>
    <property type="match status" value="1"/>
</dbReference>
<dbReference type="SUPFAM" id="SSF56112">
    <property type="entry name" value="Protein kinase-like (PK-like)"/>
    <property type="match status" value="1"/>
</dbReference>
<evidence type="ECO:0000256" key="7">
    <source>
        <dbReference type="ARBA" id="ARBA00047899"/>
    </source>
</evidence>
<dbReference type="CDD" id="cd14014">
    <property type="entry name" value="STKc_PknB_like"/>
    <property type="match status" value="1"/>
</dbReference>
<sequence>MENSNNELALRYREIEPLTDKLNGPVLVRKNDTNEFFVKKCYPLYLEEHLDALQKIEHRYLPKIQEVVVQDGKLWLYEEFVQGKTLTDVIQSSETIETDQILTITMAVLEALGALHNKGLVHRDVKPGNIMMTSEGTIKLIDFDAVRAVDGEKESDTVQLGTMGFAAPEQFGFAESDERSDLYSLGIVMNICSVKEYPKKQLTQDPMLRGVIRKATKLEPAERYQSALEMHQALRQQRLRQIAAAKRAKSRAATLEKGPIRTYTNTKPNTNKWDTNNYVKQVISIISRWYEVIASFFRKYIPGFRTEVMWKRVIAIVWYVFLIIGTIGNVLEQPTTGLRIQLFVDYLFMFILPIILFTNFLDYQRKLPLFSSCNRVYRYIGYGLIFLFWLVLTKVGLELNSFIYKHFN</sequence>
<feature type="transmembrane region" description="Helical" evidence="9">
    <location>
        <begin position="343"/>
        <end position="364"/>
    </location>
</feature>
<comment type="catalytic activity">
    <reaction evidence="7">
        <text>L-threonyl-[protein] + ATP = O-phospho-L-threonyl-[protein] + ADP + H(+)</text>
        <dbReference type="Rhea" id="RHEA:46608"/>
        <dbReference type="Rhea" id="RHEA-COMP:11060"/>
        <dbReference type="Rhea" id="RHEA-COMP:11605"/>
        <dbReference type="ChEBI" id="CHEBI:15378"/>
        <dbReference type="ChEBI" id="CHEBI:30013"/>
        <dbReference type="ChEBI" id="CHEBI:30616"/>
        <dbReference type="ChEBI" id="CHEBI:61977"/>
        <dbReference type="ChEBI" id="CHEBI:456216"/>
        <dbReference type="EC" id="2.7.11.1"/>
    </reaction>
</comment>
<keyword evidence="5" id="KW-0418">Kinase</keyword>
<feature type="transmembrane region" description="Helical" evidence="9">
    <location>
        <begin position="376"/>
        <end position="397"/>
    </location>
</feature>
<keyword evidence="2" id="KW-0723">Serine/threonine-protein kinase</keyword>
<dbReference type="GO" id="GO:0004674">
    <property type="term" value="F:protein serine/threonine kinase activity"/>
    <property type="evidence" value="ECO:0007669"/>
    <property type="project" value="UniProtKB-KW"/>
</dbReference>
<dbReference type="Gene3D" id="1.10.510.10">
    <property type="entry name" value="Transferase(Phosphotransferase) domain 1"/>
    <property type="match status" value="1"/>
</dbReference>
<dbReference type="PANTHER" id="PTHR24363">
    <property type="entry name" value="SERINE/THREONINE PROTEIN KINASE"/>
    <property type="match status" value="1"/>
</dbReference>
<gene>
    <name evidence="11" type="ORF">BCR24_01090</name>
</gene>
<evidence type="ECO:0000259" key="10">
    <source>
        <dbReference type="PROSITE" id="PS50011"/>
    </source>
</evidence>
<evidence type="ECO:0000256" key="8">
    <source>
        <dbReference type="ARBA" id="ARBA00048679"/>
    </source>
</evidence>
<dbReference type="AlphaFoldDB" id="A0A1E5HH72"/>
<organism evidence="11 12">
    <name type="scientific">Enterococcus ureilyticus</name>
    <dbReference type="NCBI Taxonomy" id="1131292"/>
    <lineage>
        <taxon>Bacteria</taxon>
        <taxon>Bacillati</taxon>
        <taxon>Bacillota</taxon>
        <taxon>Bacilli</taxon>
        <taxon>Lactobacillales</taxon>
        <taxon>Enterococcaceae</taxon>
        <taxon>Enterococcus</taxon>
    </lineage>
</organism>
<evidence type="ECO:0000256" key="5">
    <source>
        <dbReference type="ARBA" id="ARBA00022777"/>
    </source>
</evidence>
<feature type="domain" description="Protein kinase" evidence="10">
    <location>
        <begin position="1"/>
        <end position="279"/>
    </location>
</feature>
<keyword evidence="4" id="KW-0547">Nucleotide-binding</keyword>
<evidence type="ECO:0000313" key="12">
    <source>
        <dbReference type="Proteomes" id="UP000094469"/>
    </source>
</evidence>
<evidence type="ECO:0000256" key="3">
    <source>
        <dbReference type="ARBA" id="ARBA00022679"/>
    </source>
</evidence>
<keyword evidence="6" id="KW-0067">ATP-binding</keyword>
<keyword evidence="12" id="KW-1185">Reference proteome</keyword>
<keyword evidence="9" id="KW-0812">Transmembrane</keyword>
<keyword evidence="9" id="KW-1133">Transmembrane helix</keyword>
<dbReference type="OrthoDB" id="9788659at2"/>
<comment type="caution">
    <text evidence="11">The sequence shown here is derived from an EMBL/GenBank/DDBJ whole genome shotgun (WGS) entry which is preliminary data.</text>
</comment>
<dbReference type="InterPro" id="IPR000719">
    <property type="entry name" value="Prot_kinase_dom"/>
</dbReference>
<dbReference type="InterPro" id="IPR011009">
    <property type="entry name" value="Kinase-like_dom_sf"/>
</dbReference>
<dbReference type="Proteomes" id="UP000094469">
    <property type="component" value="Unassembled WGS sequence"/>
</dbReference>
<feature type="transmembrane region" description="Helical" evidence="9">
    <location>
        <begin position="313"/>
        <end position="331"/>
    </location>
</feature>
<dbReference type="PROSITE" id="PS00108">
    <property type="entry name" value="PROTEIN_KINASE_ST"/>
    <property type="match status" value="1"/>
</dbReference>